<organism evidence="1 2">
    <name type="scientific">Mycolicibacterium sphagni</name>
    <dbReference type="NCBI Taxonomy" id="1786"/>
    <lineage>
        <taxon>Bacteria</taxon>
        <taxon>Bacillati</taxon>
        <taxon>Actinomycetota</taxon>
        <taxon>Actinomycetes</taxon>
        <taxon>Mycobacteriales</taxon>
        <taxon>Mycobacteriaceae</taxon>
        <taxon>Mycolicibacterium</taxon>
    </lineage>
</organism>
<accession>A0ABX2KA04</accession>
<sequence length="73" mass="7732">MTIYKVIDRLHPGRVASVASEGIAATVTSWLAELEATSPLVDELARAVAASDWPKAHALAYTLSVSVEVVAVR</sequence>
<protein>
    <submittedName>
        <fullName evidence="1">Uncharacterized protein</fullName>
    </submittedName>
</protein>
<keyword evidence="2" id="KW-1185">Reference proteome</keyword>
<dbReference type="Proteomes" id="UP000708347">
    <property type="component" value="Unassembled WGS sequence"/>
</dbReference>
<gene>
    <name evidence="1" type="ORF">FEG63_26305</name>
</gene>
<dbReference type="EMBL" id="VBSB01000028">
    <property type="protein sequence ID" value="NTY63045.1"/>
    <property type="molecule type" value="Genomic_DNA"/>
</dbReference>
<reference evidence="1 2" key="1">
    <citation type="submission" date="2019-05" db="EMBL/GenBank/DDBJ databases">
        <title>Mycolicibacterium sphagni ENV482 genome assembly.</title>
        <authorList>
            <person name="Chen W."/>
            <person name="Faulkner N.W."/>
            <person name="Hyman M.R."/>
        </authorList>
    </citation>
    <scope>NUCLEOTIDE SEQUENCE [LARGE SCALE GENOMIC DNA]</scope>
    <source>
        <strain evidence="1 2">ENV482</strain>
    </source>
</reference>
<evidence type="ECO:0000313" key="1">
    <source>
        <dbReference type="EMBL" id="NTY63045.1"/>
    </source>
</evidence>
<evidence type="ECO:0000313" key="2">
    <source>
        <dbReference type="Proteomes" id="UP000708347"/>
    </source>
</evidence>
<name>A0ABX2KA04_9MYCO</name>
<comment type="caution">
    <text evidence="1">The sequence shown here is derived from an EMBL/GenBank/DDBJ whole genome shotgun (WGS) entry which is preliminary data.</text>
</comment>
<proteinExistence type="predicted"/>